<keyword evidence="5" id="KW-0812">Transmembrane</keyword>
<dbReference type="Gene3D" id="2.40.170.20">
    <property type="entry name" value="TonB-dependent receptor, beta-barrel domain"/>
    <property type="match status" value="1"/>
</dbReference>
<dbReference type="InterPro" id="IPR000531">
    <property type="entry name" value="Beta-barrel_TonB"/>
</dbReference>
<dbReference type="InterPro" id="IPR039426">
    <property type="entry name" value="TonB-dep_rcpt-like"/>
</dbReference>
<evidence type="ECO:0000256" key="10">
    <source>
        <dbReference type="ARBA" id="ARBA00023237"/>
    </source>
</evidence>
<keyword evidence="7" id="KW-0406">Ion transport</keyword>
<comment type="subcellular location">
    <subcellularLocation>
        <location evidence="1">Cell outer membrane</location>
        <topology evidence="1">Multi-pass membrane protein</topology>
    </subcellularLocation>
</comment>
<dbReference type="SUPFAM" id="SSF56935">
    <property type="entry name" value="Porins"/>
    <property type="match status" value="1"/>
</dbReference>
<organism evidence="12 13">
    <name type="scientific">SAR92 clade bacterium</name>
    <dbReference type="NCBI Taxonomy" id="2315479"/>
    <lineage>
        <taxon>Bacteria</taxon>
        <taxon>Pseudomonadati</taxon>
        <taxon>Pseudomonadota</taxon>
        <taxon>Gammaproteobacteria</taxon>
        <taxon>Cellvibrionales</taxon>
        <taxon>Porticoccaceae</taxon>
        <taxon>SAR92 clade</taxon>
    </lineage>
</organism>
<keyword evidence="10" id="KW-0998">Cell outer membrane</keyword>
<evidence type="ECO:0000256" key="5">
    <source>
        <dbReference type="ARBA" id="ARBA00022692"/>
    </source>
</evidence>
<feature type="non-terminal residue" evidence="12">
    <location>
        <position position="1"/>
    </location>
</feature>
<comment type="caution">
    <text evidence="12">The sequence shown here is derived from an EMBL/GenBank/DDBJ whole genome shotgun (WGS) entry which is preliminary data.</text>
</comment>
<evidence type="ECO:0000313" key="13">
    <source>
        <dbReference type="Proteomes" id="UP000318148"/>
    </source>
</evidence>
<accession>A0A520LMA9</accession>
<dbReference type="InterPro" id="IPR036942">
    <property type="entry name" value="Beta-barrel_TonB_sf"/>
</dbReference>
<evidence type="ECO:0000256" key="7">
    <source>
        <dbReference type="ARBA" id="ARBA00023065"/>
    </source>
</evidence>
<evidence type="ECO:0000259" key="11">
    <source>
        <dbReference type="Pfam" id="PF00593"/>
    </source>
</evidence>
<dbReference type="Pfam" id="PF00593">
    <property type="entry name" value="TonB_dep_Rec_b-barrel"/>
    <property type="match status" value="1"/>
</dbReference>
<evidence type="ECO:0000256" key="9">
    <source>
        <dbReference type="ARBA" id="ARBA00023136"/>
    </source>
</evidence>
<dbReference type="Proteomes" id="UP000318148">
    <property type="component" value="Unassembled WGS sequence"/>
</dbReference>
<gene>
    <name evidence="12" type="ORF">EVB02_02045</name>
</gene>
<evidence type="ECO:0000256" key="8">
    <source>
        <dbReference type="ARBA" id="ARBA00023077"/>
    </source>
</evidence>
<sequence length="353" mass="38521">FMTYGEYSSIGAVHQEQDSMYGELTYAMSDTLTVFGGLRQHEEMRVETSQEALRNPGDPATGPYTGYMFTDDSVTYEFDNTSYRVGVEWRPDDSSLYYVSRSSAARMPVPTSAATLAILASEGIPNLSSTDASELISTEIGAKLSLMDDTLDMEVVYALSEWTDIPMWSGYGTSSGPLSMAVGGTDADVTSFEMQLDYDISETLSLVYAGAITDSEVAAIPDPAVVSSFPAAIQVGGELSGYSPTTHSITLDYSDDMDNGWEAYGSVDYAYRDKMNGFSSVVTADAYIEAASDYKLLNLAMGMRKENWDLNLSITNAANFDGQFTPDLFPSSPNDTLIMFPRAIHFQVTYDML</sequence>
<keyword evidence="9" id="KW-0472">Membrane</keyword>
<protein>
    <submittedName>
        <fullName evidence="12">TonB-dependent receptor</fullName>
    </submittedName>
</protein>
<dbReference type="PANTHER" id="PTHR32552:SF81">
    <property type="entry name" value="TONB-DEPENDENT OUTER MEMBRANE RECEPTOR"/>
    <property type="match status" value="1"/>
</dbReference>
<keyword evidence="2" id="KW-0813">Transport</keyword>
<keyword evidence="12" id="KW-0675">Receptor</keyword>
<dbReference type="EMBL" id="SHBO01000018">
    <property type="protein sequence ID" value="RZO06941.1"/>
    <property type="molecule type" value="Genomic_DNA"/>
</dbReference>
<evidence type="ECO:0000256" key="2">
    <source>
        <dbReference type="ARBA" id="ARBA00022448"/>
    </source>
</evidence>
<keyword evidence="4" id="KW-0410">Iron transport</keyword>
<evidence type="ECO:0000256" key="4">
    <source>
        <dbReference type="ARBA" id="ARBA00022496"/>
    </source>
</evidence>
<reference evidence="12 13" key="1">
    <citation type="submission" date="2019-02" db="EMBL/GenBank/DDBJ databases">
        <title>Prokaryotic population dynamics and viral predation in marine succession experiment using metagenomics: the confinement effect.</title>
        <authorList>
            <person name="Haro-Moreno J.M."/>
            <person name="Rodriguez-Valera F."/>
            <person name="Lopez-Perez M."/>
        </authorList>
    </citation>
    <scope>NUCLEOTIDE SEQUENCE [LARGE SCALE GENOMIC DNA]</scope>
    <source>
        <strain evidence="12">MED-G169</strain>
    </source>
</reference>
<proteinExistence type="predicted"/>
<evidence type="ECO:0000256" key="3">
    <source>
        <dbReference type="ARBA" id="ARBA00022452"/>
    </source>
</evidence>
<keyword evidence="8" id="KW-0798">TonB box</keyword>
<evidence type="ECO:0000256" key="6">
    <source>
        <dbReference type="ARBA" id="ARBA00023004"/>
    </source>
</evidence>
<dbReference type="PANTHER" id="PTHR32552">
    <property type="entry name" value="FERRICHROME IRON RECEPTOR-RELATED"/>
    <property type="match status" value="1"/>
</dbReference>
<keyword evidence="3" id="KW-1134">Transmembrane beta strand</keyword>
<name>A0A520LMA9_9GAMM</name>
<feature type="domain" description="TonB-dependent receptor-like beta-barrel" evidence="11">
    <location>
        <begin position="14"/>
        <end position="316"/>
    </location>
</feature>
<evidence type="ECO:0000313" key="12">
    <source>
        <dbReference type="EMBL" id="RZO06941.1"/>
    </source>
</evidence>
<dbReference type="AlphaFoldDB" id="A0A520LMA9"/>
<dbReference type="GO" id="GO:0009279">
    <property type="term" value="C:cell outer membrane"/>
    <property type="evidence" value="ECO:0007669"/>
    <property type="project" value="UniProtKB-SubCell"/>
</dbReference>
<keyword evidence="6" id="KW-0408">Iron</keyword>
<evidence type="ECO:0000256" key="1">
    <source>
        <dbReference type="ARBA" id="ARBA00004571"/>
    </source>
</evidence>
<dbReference type="GO" id="GO:0006826">
    <property type="term" value="P:iron ion transport"/>
    <property type="evidence" value="ECO:0007669"/>
    <property type="project" value="UniProtKB-KW"/>
</dbReference>